<dbReference type="AlphaFoldDB" id="A0A7J5B9S5"/>
<reference evidence="1 2" key="1">
    <citation type="submission" date="2019-09" db="EMBL/GenBank/DDBJ databases">
        <title>Phylogeny of genus Pseudoclavibacter and closely related genus.</title>
        <authorList>
            <person name="Li Y."/>
        </authorList>
    </citation>
    <scope>NUCLEOTIDE SEQUENCE [LARGE SCALE GENOMIC DNA]</scope>
    <source>
        <strain evidence="1 2">KCTC 13959</strain>
    </source>
</reference>
<dbReference type="Proteomes" id="UP000433493">
    <property type="component" value="Unassembled WGS sequence"/>
</dbReference>
<gene>
    <name evidence="1" type="ORF">F8O05_10765</name>
</gene>
<keyword evidence="2" id="KW-1185">Reference proteome</keyword>
<dbReference type="EMBL" id="WBKB01000006">
    <property type="protein sequence ID" value="KAB1642293.1"/>
    <property type="molecule type" value="Genomic_DNA"/>
</dbReference>
<sequence length="144" mass="15674">MTENAVVEILNGTRARSFLSGHNLGRLIERIGNITEVFPVNYWSDGHRIVIRTAPGTKLAGVVVADEILFQADQVTETTAWSVIAHCTGRILESSAEIDQAAELDLKPLIPTVKEVFVEFTVGEISGRAFNLGDEPKAQPETVS</sequence>
<dbReference type="InterPro" id="IPR012349">
    <property type="entry name" value="Split_barrel_FMN-bd"/>
</dbReference>
<dbReference type="InterPro" id="IPR024747">
    <property type="entry name" value="Pyridox_Oxase-rel"/>
</dbReference>
<name>A0A7J5B9S5_9MICO</name>
<dbReference type="Gene3D" id="2.30.110.10">
    <property type="entry name" value="Electron Transport, Fmn-binding Protein, Chain A"/>
    <property type="match status" value="1"/>
</dbReference>
<dbReference type="SUPFAM" id="SSF50475">
    <property type="entry name" value="FMN-binding split barrel"/>
    <property type="match status" value="1"/>
</dbReference>
<protein>
    <submittedName>
        <fullName evidence="1">Pyridoxamine 5'-phosphate oxidase family protein</fullName>
    </submittedName>
</protein>
<dbReference type="Pfam" id="PF12900">
    <property type="entry name" value="Pyridox_ox_2"/>
    <property type="match status" value="1"/>
</dbReference>
<evidence type="ECO:0000313" key="1">
    <source>
        <dbReference type="EMBL" id="KAB1642293.1"/>
    </source>
</evidence>
<evidence type="ECO:0000313" key="2">
    <source>
        <dbReference type="Proteomes" id="UP000433493"/>
    </source>
</evidence>
<dbReference type="RefSeq" id="WP_158052748.1">
    <property type="nucleotide sequence ID" value="NZ_WBKB01000006.1"/>
</dbReference>
<proteinExistence type="predicted"/>
<comment type="caution">
    <text evidence="1">The sequence shown here is derived from an EMBL/GenBank/DDBJ whole genome shotgun (WGS) entry which is preliminary data.</text>
</comment>
<organism evidence="1 2">
    <name type="scientific">Gulosibacter chungangensis</name>
    <dbReference type="NCBI Taxonomy" id="979746"/>
    <lineage>
        <taxon>Bacteria</taxon>
        <taxon>Bacillati</taxon>
        <taxon>Actinomycetota</taxon>
        <taxon>Actinomycetes</taxon>
        <taxon>Micrococcales</taxon>
        <taxon>Microbacteriaceae</taxon>
        <taxon>Gulosibacter</taxon>
    </lineage>
</organism>
<dbReference type="OrthoDB" id="7062584at2"/>
<accession>A0A7J5B9S5</accession>